<dbReference type="Proteomes" id="UP000233556">
    <property type="component" value="Unassembled WGS sequence"/>
</dbReference>
<dbReference type="AlphaFoldDB" id="A0A2I0U251"/>
<feature type="compositionally biased region" description="Polar residues" evidence="1">
    <location>
        <begin position="65"/>
        <end position="79"/>
    </location>
</feature>
<organism evidence="2 3">
    <name type="scientific">Limosa lapponica baueri</name>
    <dbReference type="NCBI Taxonomy" id="1758121"/>
    <lineage>
        <taxon>Eukaryota</taxon>
        <taxon>Metazoa</taxon>
        <taxon>Chordata</taxon>
        <taxon>Craniata</taxon>
        <taxon>Vertebrata</taxon>
        <taxon>Euteleostomi</taxon>
        <taxon>Archelosauria</taxon>
        <taxon>Archosauria</taxon>
        <taxon>Dinosauria</taxon>
        <taxon>Saurischia</taxon>
        <taxon>Theropoda</taxon>
        <taxon>Coelurosauria</taxon>
        <taxon>Aves</taxon>
        <taxon>Neognathae</taxon>
        <taxon>Neoaves</taxon>
        <taxon>Charadriiformes</taxon>
        <taxon>Scolopacidae</taxon>
        <taxon>Limosa</taxon>
    </lineage>
</organism>
<protein>
    <submittedName>
        <fullName evidence="2">Uncharacterized protein</fullName>
    </submittedName>
</protein>
<evidence type="ECO:0000313" key="3">
    <source>
        <dbReference type="Proteomes" id="UP000233556"/>
    </source>
</evidence>
<name>A0A2I0U251_LIMLA</name>
<feature type="compositionally biased region" description="Basic and acidic residues" evidence="1">
    <location>
        <begin position="49"/>
        <end position="63"/>
    </location>
</feature>
<reference evidence="3" key="2">
    <citation type="submission" date="2017-12" db="EMBL/GenBank/DDBJ databases">
        <title>Genome sequence of the Bar-tailed Godwit (Limosa lapponica baueri).</title>
        <authorList>
            <person name="Lima N.C.B."/>
            <person name="Parody-Merino A.M."/>
            <person name="Battley P.F."/>
            <person name="Fidler A.E."/>
            <person name="Prosdocimi F."/>
        </authorList>
    </citation>
    <scope>NUCLEOTIDE SEQUENCE [LARGE SCALE GENOMIC DNA]</scope>
</reference>
<sequence length="388" mass="41930">MASSMAASGRQLVPPPRGICAWCHTPHSLVSYILPWKRDSPEEEPGASAKEEECKDHSDKELSQGEDNNIRNIWVNSSVPELFQDPSVGPQERPSWPSSLDTEEAGDIAGNLQRESPVLARHRSPLPSATEEGACRVFGEQDPEAESQEAPPYTPPDYEDKALQDAALSIVREAVINALLVTQHKLAQRMGAATTATAPAGPQDTKSPLTGEAQGDASTAPLLLAVAEHEENMSSSASENDHKASDEGLQETSLYIMTEVMGKAVLVNKQHQAQRMEITTAPPPAEPQDTESPLAEEASTAPLTPTSENEGDAATSPMAQDLPHQVTSECREEAQPSCGHRDMPEDVPGITALPHTPAQKRQPSLFRQPLRALRRAFHCSCIMGQKEQ</sequence>
<gene>
    <name evidence="2" type="ORF">llap_9538</name>
</gene>
<feature type="region of interest" description="Disordered" evidence="1">
    <location>
        <begin position="280"/>
        <end position="318"/>
    </location>
</feature>
<dbReference type="EMBL" id="KZ506326">
    <property type="protein sequence ID" value="PKU40148.1"/>
    <property type="molecule type" value="Genomic_DNA"/>
</dbReference>
<reference evidence="3" key="1">
    <citation type="submission" date="2017-11" db="EMBL/GenBank/DDBJ databases">
        <authorList>
            <person name="Lima N.C."/>
            <person name="Parody-Merino A.M."/>
            <person name="Battley P.F."/>
            <person name="Fidler A.E."/>
            <person name="Prosdocimi F."/>
        </authorList>
    </citation>
    <scope>NUCLEOTIDE SEQUENCE [LARGE SCALE GENOMIC DNA]</scope>
</reference>
<feature type="region of interest" description="Disordered" evidence="1">
    <location>
        <begin position="38"/>
        <end position="160"/>
    </location>
</feature>
<feature type="compositionally biased region" description="Low complexity" evidence="1">
    <location>
        <begin position="193"/>
        <end position="202"/>
    </location>
</feature>
<proteinExistence type="predicted"/>
<evidence type="ECO:0000256" key="1">
    <source>
        <dbReference type="SAM" id="MobiDB-lite"/>
    </source>
</evidence>
<accession>A0A2I0U251</accession>
<feature type="region of interest" description="Disordered" evidence="1">
    <location>
        <begin position="193"/>
        <end position="215"/>
    </location>
</feature>
<keyword evidence="3" id="KW-1185">Reference proteome</keyword>
<evidence type="ECO:0000313" key="2">
    <source>
        <dbReference type="EMBL" id="PKU40148.1"/>
    </source>
</evidence>